<dbReference type="Proteomes" id="UP000177371">
    <property type="component" value="Unassembled WGS sequence"/>
</dbReference>
<name>A0A1F4V1D3_UNCKA</name>
<sequence>MAMCLETGVLVTTIVELGPKTVTTTVPVPNSSDFAGAARALETAIKYSPPTPKSMLVTSVSLICPKCAEVVVSYTLCWKVETGKGSPEWAEEFTTLETTLKAVLRTA</sequence>
<comment type="caution">
    <text evidence="1">The sequence shown here is derived from an EMBL/GenBank/DDBJ whole genome shotgun (WGS) entry which is preliminary data.</text>
</comment>
<dbReference type="STRING" id="1802610.A2W32_00350"/>
<dbReference type="AlphaFoldDB" id="A0A1F4V1D3"/>
<protein>
    <submittedName>
        <fullName evidence="1">Uncharacterized protein</fullName>
    </submittedName>
</protein>
<accession>A0A1F4V1D3</accession>
<gene>
    <name evidence="1" type="ORF">A2W32_00350</name>
</gene>
<evidence type="ECO:0000313" key="1">
    <source>
        <dbReference type="EMBL" id="OGC50997.1"/>
    </source>
</evidence>
<dbReference type="EMBL" id="MEUT01000033">
    <property type="protein sequence ID" value="OGC50997.1"/>
    <property type="molecule type" value="Genomic_DNA"/>
</dbReference>
<reference evidence="1 2" key="1">
    <citation type="journal article" date="2016" name="Nat. Commun.">
        <title>Thousands of microbial genomes shed light on interconnected biogeochemical processes in an aquifer system.</title>
        <authorList>
            <person name="Anantharaman K."/>
            <person name="Brown C.T."/>
            <person name="Hug L.A."/>
            <person name="Sharon I."/>
            <person name="Castelle C.J."/>
            <person name="Probst A.J."/>
            <person name="Thomas B.C."/>
            <person name="Singh A."/>
            <person name="Wilkins M.J."/>
            <person name="Karaoz U."/>
            <person name="Brodie E.L."/>
            <person name="Williams K.H."/>
            <person name="Hubbard S.S."/>
            <person name="Banfield J.F."/>
        </authorList>
    </citation>
    <scope>NUCLEOTIDE SEQUENCE [LARGE SCALE GENOMIC DNA]</scope>
</reference>
<evidence type="ECO:0000313" key="2">
    <source>
        <dbReference type="Proteomes" id="UP000177371"/>
    </source>
</evidence>
<organism evidence="1 2">
    <name type="scientific">candidate division WWE3 bacterium RBG_16_37_10</name>
    <dbReference type="NCBI Taxonomy" id="1802610"/>
    <lineage>
        <taxon>Bacteria</taxon>
        <taxon>Katanobacteria</taxon>
    </lineage>
</organism>
<proteinExistence type="predicted"/>